<dbReference type="Pfam" id="PF08401">
    <property type="entry name" value="ArdcN"/>
    <property type="match status" value="1"/>
</dbReference>
<feature type="domain" description="N-terminal" evidence="3">
    <location>
        <begin position="43"/>
        <end position="99"/>
    </location>
</feature>
<dbReference type="Pfam" id="PF06114">
    <property type="entry name" value="Peptidase_M78"/>
    <property type="match status" value="1"/>
</dbReference>
<accession>A0ABW2LUH1</accession>
<evidence type="ECO:0000259" key="3">
    <source>
        <dbReference type="Pfam" id="PF08401"/>
    </source>
</evidence>
<dbReference type="Proteomes" id="UP001596504">
    <property type="component" value="Unassembled WGS sequence"/>
</dbReference>
<proteinExistence type="predicted"/>
<evidence type="ECO:0000256" key="1">
    <source>
        <dbReference type="SAM" id="MobiDB-lite"/>
    </source>
</evidence>
<reference evidence="5" key="1">
    <citation type="journal article" date="2019" name="Int. J. Syst. Evol. Microbiol.">
        <title>The Global Catalogue of Microorganisms (GCM) 10K type strain sequencing project: providing services to taxonomists for standard genome sequencing and annotation.</title>
        <authorList>
            <consortium name="The Broad Institute Genomics Platform"/>
            <consortium name="The Broad Institute Genome Sequencing Center for Infectious Disease"/>
            <person name="Wu L."/>
            <person name="Ma J."/>
        </authorList>
    </citation>
    <scope>NUCLEOTIDE SEQUENCE [LARGE SCALE GENOMIC DNA]</scope>
    <source>
        <strain evidence="5">WLHS5</strain>
    </source>
</reference>
<evidence type="ECO:0000259" key="2">
    <source>
        <dbReference type="Pfam" id="PF06114"/>
    </source>
</evidence>
<protein>
    <submittedName>
        <fullName evidence="4">ArdC-like ssDNA-binding domain-containing protein</fullName>
    </submittedName>
</protein>
<organism evidence="4 5">
    <name type="scientific">Saccharopolyspora griseoalba</name>
    <dbReference type="NCBI Taxonomy" id="1431848"/>
    <lineage>
        <taxon>Bacteria</taxon>
        <taxon>Bacillati</taxon>
        <taxon>Actinomycetota</taxon>
        <taxon>Actinomycetes</taxon>
        <taxon>Pseudonocardiales</taxon>
        <taxon>Pseudonocardiaceae</taxon>
        <taxon>Saccharopolyspora</taxon>
    </lineage>
</organism>
<feature type="region of interest" description="Disordered" evidence="1">
    <location>
        <begin position="300"/>
        <end position="393"/>
    </location>
</feature>
<sequence length="393" mass="42382">MAKPARRSPEQARAARDEKLNAAHQQISEYVDNITTGDDWARWLAVASKFRSYSFNNIILIAQQRPDATKVMGYRQWQDLGRQVRKGEKGMTILAPKFAITGWREKDGTLVDNGKPIKKDQVPHGAKPVRSMVGSLPVKVFDVTQTEGEPLPQLPIPNPVSLDGPAPEGLYDGLASIAENNGFTLTAEPSMQGEDGYTSFLDKRINITPGQAPAQEALTLAHEVGHMLMHDPANRDPDEPGHHRGIGEVEAESVAYLIADHFGYDTSDNSFPYVAGWAGKDNPADVVRATATKVVGTAGQIIDDIQPPTATPEHDPEALHQRSAATHHAAAAINDNARTPEPAAETNTPRSAAQLAQQAATSAPPATRPTSAAEATRPRASLASGHDRTELHR</sequence>
<dbReference type="Gene3D" id="1.10.10.2910">
    <property type="match status" value="1"/>
</dbReference>
<evidence type="ECO:0000313" key="5">
    <source>
        <dbReference type="Proteomes" id="UP001596504"/>
    </source>
</evidence>
<dbReference type="RefSeq" id="WP_380673217.1">
    <property type="nucleotide sequence ID" value="NZ_JBHTCJ010000022.1"/>
</dbReference>
<gene>
    <name evidence="4" type="ORF">ACFQRI_26300</name>
</gene>
<keyword evidence="5" id="KW-1185">Reference proteome</keyword>
<dbReference type="EMBL" id="JBHTCJ010000022">
    <property type="protein sequence ID" value="MFC7344938.1"/>
    <property type="molecule type" value="Genomic_DNA"/>
</dbReference>
<feature type="compositionally biased region" description="Low complexity" evidence="1">
    <location>
        <begin position="350"/>
        <end position="381"/>
    </location>
</feature>
<feature type="domain" description="IrrE N-terminal-like" evidence="2">
    <location>
        <begin position="188"/>
        <end position="238"/>
    </location>
</feature>
<comment type="caution">
    <text evidence="4">The sequence shown here is derived from an EMBL/GenBank/DDBJ whole genome shotgun (WGS) entry which is preliminary data.</text>
</comment>
<name>A0ABW2LUH1_9PSEU</name>
<dbReference type="InterPro" id="IPR010359">
    <property type="entry name" value="IrrE_HExxH"/>
</dbReference>
<dbReference type="InterPro" id="IPR013610">
    <property type="entry name" value="ArdC_N"/>
</dbReference>
<evidence type="ECO:0000313" key="4">
    <source>
        <dbReference type="EMBL" id="MFC7344938.1"/>
    </source>
</evidence>